<dbReference type="EMBL" id="LAZR01001719">
    <property type="protein sequence ID" value="KKN40183.1"/>
    <property type="molecule type" value="Genomic_DNA"/>
</dbReference>
<dbReference type="AlphaFoldDB" id="A0A0F9TFE8"/>
<dbReference type="SUPFAM" id="SSF56219">
    <property type="entry name" value="DNase I-like"/>
    <property type="match status" value="1"/>
</dbReference>
<gene>
    <name evidence="1" type="ORF">LCGC14_0735800</name>
</gene>
<name>A0A0F9TFE8_9ZZZZ</name>
<organism evidence="1">
    <name type="scientific">marine sediment metagenome</name>
    <dbReference type="NCBI Taxonomy" id="412755"/>
    <lineage>
        <taxon>unclassified sequences</taxon>
        <taxon>metagenomes</taxon>
        <taxon>ecological metagenomes</taxon>
    </lineage>
</organism>
<evidence type="ECO:0008006" key="2">
    <source>
        <dbReference type="Google" id="ProtNLM"/>
    </source>
</evidence>
<feature type="non-terminal residue" evidence="1">
    <location>
        <position position="1"/>
    </location>
</feature>
<comment type="caution">
    <text evidence="1">The sequence shown here is derived from an EMBL/GenBank/DDBJ whole genome shotgun (WGS) entry which is preliminary data.</text>
</comment>
<sequence>QYPLFRWPLDHILISPEFRLTDAGTGVDFESDHFPTFAYLTYEPFLGDELFKNLNKIGEKINANEKPAKLITRFWFLLEMDFLPIFTLTILILEHLIEAMIKWSTT</sequence>
<proteinExistence type="predicted"/>
<protein>
    <recommendedName>
        <fullName evidence="2">Endonuclease/exonuclease/phosphatase domain-containing protein</fullName>
    </recommendedName>
</protein>
<accession>A0A0F9TFE8</accession>
<evidence type="ECO:0000313" key="1">
    <source>
        <dbReference type="EMBL" id="KKN40183.1"/>
    </source>
</evidence>
<dbReference type="InterPro" id="IPR036691">
    <property type="entry name" value="Endo/exonu/phosph_ase_sf"/>
</dbReference>
<reference evidence="1" key="1">
    <citation type="journal article" date="2015" name="Nature">
        <title>Complex archaea that bridge the gap between prokaryotes and eukaryotes.</title>
        <authorList>
            <person name="Spang A."/>
            <person name="Saw J.H."/>
            <person name="Jorgensen S.L."/>
            <person name="Zaremba-Niedzwiedzka K."/>
            <person name="Martijn J."/>
            <person name="Lind A.E."/>
            <person name="van Eijk R."/>
            <person name="Schleper C."/>
            <person name="Guy L."/>
            <person name="Ettema T.J."/>
        </authorList>
    </citation>
    <scope>NUCLEOTIDE SEQUENCE</scope>
</reference>